<proteinExistence type="predicted"/>
<accession>A0A8A4XBJ8</accession>
<sequence length="298" mass="34540">MPSTLATWDITWTLGDVESDVAVTRMLAKCKAECKKWAFQLERGHRAGLLHIQARVSLKNPVGTSAALASRWKVDSAWHFTPTSNPNTRNFDYQLKDDTREGGPWTDLDRDEYVPRQFRGLESRMLPFQQEIWDGYERSDFRNVYSVIDPDGSKGKSTLASLCDLHGRGIDMPVCNDGEKLMQAICDICMGRRIRDPKMVFIDLPRSLNQNKLAGLYTAIEQIKKGKLYDFRHNYKEWWIDSPQIWVFSNTMPNTRYLSADRWRFFTINEDKELVRLSHEQARELQCHNVDESDPEGA</sequence>
<organism evidence="1">
    <name type="scientific">Grus japonensis CRESS-DNA-virus sp</name>
    <dbReference type="NCBI Taxonomy" id="2815045"/>
    <lineage>
        <taxon>Viruses</taxon>
        <taxon>Monodnaviria</taxon>
        <taxon>Shotokuvirae</taxon>
        <taxon>Cressdnaviricota</taxon>
    </lineage>
</organism>
<dbReference type="Gene3D" id="3.40.1310.20">
    <property type="match status" value="1"/>
</dbReference>
<dbReference type="EMBL" id="MW182840">
    <property type="protein sequence ID" value="QTE03507.1"/>
    <property type="molecule type" value="Genomic_DNA"/>
</dbReference>
<name>A0A8A4XBJ8_9VIRU</name>
<evidence type="ECO:0000313" key="1">
    <source>
        <dbReference type="EMBL" id="QTE03507.1"/>
    </source>
</evidence>
<protein>
    <submittedName>
        <fullName evidence="1">Replication-associated protein</fullName>
    </submittedName>
</protein>
<reference evidence="1" key="1">
    <citation type="submission" date="2020-10" db="EMBL/GenBank/DDBJ databases">
        <title>CRESS DNA virus dark matter in the feces of wild birds.</title>
        <authorList>
            <person name="Yang S."/>
            <person name="Zhang W."/>
        </authorList>
    </citation>
    <scope>NUCLEOTIDE SEQUENCE</scope>
    <source>
        <strain evidence="1">Cra70usv6</strain>
    </source>
</reference>